<reference evidence="6 7" key="1">
    <citation type="submission" date="2024-07" db="EMBL/GenBank/DDBJ databases">
        <title>Luteimonas salilacus sp. nov., isolated from the shore soil of Salt Lake in Tibet of China.</title>
        <authorList>
            <person name="Zhang X."/>
            <person name="Li A."/>
        </authorList>
    </citation>
    <scope>NUCLEOTIDE SEQUENCE [LARGE SCALE GENOMIC DNA]</scope>
    <source>
        <strain evidence="6 7">B3-2-R+30</strain>
    </source>
</reference>
<keyword evidence="2" id="KW-0805">Transcription regulation</keyword>
<dbReference type="InterPro" id="IPR005119">
    <property type="entry name" value="LysR_subst-bd"/>
</dbReference>
<dbReference type="EMBL" id="JBFWIC010000005">
    <property type="protein sequence ID" value="MEZ0474146.1"/>
    <property type="molecule type" value="Genomic_DNA"/>
</dbReference>
<keyword evidence="4" id="KW-0804">Transcription</keyword>
<evidence type="ECO:0000259" key="5">
    <source>
        <dbReference type="PROSITE" id="PS50931"/>
    </source>
</evidence>
<dbReference type="Proteomes" id="UP001566331">
    <property type="component" value="Unassembled WGS sequence"/>
</dbReference>
<gene>
    <name evidence="6" type="ORF">AB6713_05880</name>
</gene>
<evidence type="ECO:0000313" key="7">
    <source>
        <dbReference type="Proteomes" id="UP001566331"/>
    </source>
</evidence>
<dbReference type="InterPro" id="IPR050176">
    <property type="entry name" value="LTTR"/>
</dbReference>
<dbReference type="Gene3D" id="3.40.190.10">
    <property type="entry name" value="Periplasmic binding protein-like II"/>
    <property type="match status" value="2"/>
</dbReference>
<dbReference type="SUPFAM" id="SSF46785">
    <property type="entry name" value="Winged helix' DNA-binding domain"/>
    <property type="match status" value="1"/>
</dbReference>
<accession>A0ABV4HN29</accession>
<sequence>MPSDITPGAAAAPPLLETDALQTFVAIAETASFTRGAQRVFRTPSAVSMKIKRLEQALGRTLFVREARRVRLTPEGEALLGDARRLLQLNGETVARFRAPALSGRVRIGTSDDVGSRILPAALGQFARTHPTVDVEMALGRSSDLAAQLDAGTLDLALVTAGNDDHDAGRGETVHTEPLLWAQRRDGDAVARAPLPLALAGQGCVWRRTALAALDRDGRDYRIAYSSEHCGGQQAAMLADLAVAPFPRSLVRAPLQAVPARAGLPPLGEYQIVMLVGARAPAVDALAEVVRRAFRELRR</sequence>
<keyword evidence="3" id="KW-0238">DNA-binding</keyword>
<name>A0ABV4HN29_9GAMM</name>
<keyword evidence="7" id="KW-1185">Reference proteome</keyword>
<protein>
    <submittedName>
        <fullName evidence="6">LysR substrate-binding domain-containing protein</fullName>
    </submittedName>
</protein>
<feature type="domain" description="HTH lysR-type" evidence="5">
    <location>
        <begin position="16"/>
        <end position="73"/>
    </location>
</feature>
<dbReference type="PANTHER" id="PTHR30579">
    <property type="entry name" value="TRANSCRIPTIONAL REGULATOR"/>
    <property type="match status" value="1"/>
</dbReference>
<dbReference type="RefSeq" id="WP_370564140.1">
    <property type="nucleotide sequence ID" value="NZ_JBFWIB010000006.1"/>
</dbReference>
<dbReference type="PANTHER" id="PTHR30579:SF7">
    <property type="entry name" value="HTH-TYPE TRANSCRIPTIONAL REGULATOR LRHA-RELATED"/>
    <property type="match status" value="1"/>
</dbReference>
<evidence type="ECO:0000256" key="1">
    <source>
        <dbReference type="ARBA" id="ARBA00009437"/>
    </source>
</evidence>
<dbReference type="SUPFAM" id="SSF53850">
    <property type="entry name" value="Periplasmic binding protein-like II"/>
    <property type="match status" value="1"/>
</dbReference>
<dbReference type="PROSITE" id="PS50931">
    <property type="entry name" value="HTH_LYSR"/>
    <property type="match status" value="1"/>
</dbReference>
<dbReference type="Gene3D" id="1.10.10.10">
    <property type="entry name" value="Winged helix-like DNA-binding domain superfamily/Winged helix DNA-binding domain"/>
    <property type="match status" value="1"/>
</dbReference>
<evidence type="ECO:0000256" key="2">
    <source>
        <dbReference type="ARBA" id="ARBA00023015"/>
    </source>
</evidence>
<dbReference type="Pfam" id="PF00126">
    <property type="entry name" value="HTH_1"/>
    <property type="match status" value="1"/>
</dbReference>
<comment type="caution">
    <text evidence="6">The sequence shown here is derived from an EMBL/GenBank/DDBJ whole genome shotgun (WGS) entry which is preliminary data.</text>
</comment>
<proteinExistence type="inferred from homology"/>
<evidence type="ECO:0000256" key="4">
    <source>
        <dbReference type="ARBA" id="ARBA00023163"/>
    </source>
</evidence>
<comment type="similarity">
    <text evidence="1">Belongs to the LysR transcriptional regulatory family.</text>
</comment>
<dbReference type="InterPro" id="IPR036390">
    <property type="entry name" value="WH_DNA-bd_sf"/>
</dbReference>
<organism evidence="6 7">
    <name type="scientific">Luteimonas salinilitoris</name>
    <dbReference type="NCBI Taxonomy" id="3237697"/>
    <lineage>
        <taxon>Bacteria</taxon>
        <taxon>Pseudomonadati</taxon>
        <taxon>Pseudomonadota</taxon>
        <taxon>Gammaproteobacteria</taxon>
        <taxon>Lysobacterales</taxon>
        <taxon>Lysobacteraceae</taxon>
        <taxon>Luteimonas</taxon>
    </lineage>
</organism>
<evidence type="ECO:0000256" key="3">
    <source>
        <dbReference type="ARBA" id="ARBA00023125"/>
    </source>
</evidence>
<dbReference type="InterPro" id="IPR000847">
    <property type="entry name" value="LysR_HTH_N"/>
</dbReference>
<dbReference type="InterPro" id="IPR036388">
    <property type="entry name" value="WH-like_DNA-bd_sf"/>
</dbReference>
<dbReference type="Pfam" id="PF03466">
    <property type="entry name" value="LysR_substrate"/>
    <property type="match status" value="1"/>
</dbReference>
<evidence type="ECO:0000313" key="6">
    <source>
        <dbReference type="EMBL" id="MEZ0474146.1"/>
    </source>
</evidence>